<evidence type="ECO:0000313" key="2">
    <source>
        <dbReference type="Proteomes" id="UP000742460"/>
    </source>
</evidence>
<reference evidence="1" key="1">
    <citation type="journal article" date="2021" name="PeerJ">
        <title>Extensive microbial diversity within the chicken gut microbiome revealed by metagenomics and culture.</title>
        <authorList>
            <person name="Gilroy R."/>
            <person name="Ravi A."/>
            <person name="Getino M."/>
            <person name="Pursley I."/>
            <person name="Horton D.L."/>
            <person name="Alikhan N.F."/>
            <person name="Baker D."/>
            <person name="Gharbi K."/>
            <person name="Hall N."/>
            <person name="Watson M."/>
            <person name="Adriaenssens E.M."/>
            <person name="Foster-Nyarko E."/>
            <person name="Jarju S."/>
            <person name="Secka A."/>
            <person name="Antonio M."/>
            <person name="Oren A."/>
            <person name="Chaudhuri R.R."/>
            <person name="La Ragione R."/>
            <person name="Hildebrand F."/>
            <person name="Pallen M.J."/>
        </authorList>
    </citation>
    <scope>NUCLEOTIDE SEQUENCE</scope>
    <source>
        <strain evidence="1">ChiGjej5B5-22894</strain>
    </source>
</reference>
<dbReference type="InterPro" id="IPR011335">
    <property type="entry name" value="Restrct_endonuc-II-like"/>
</dbReference>
<comment type="caution">
    <text evidence="1">The sequence shown here is derived from an EMBL/GenBank/DDBJ whole genome shotgun (WGS) entry which is preliminary data.</text>
</comment>
<dbReference type="Gene3D" id="3.40.960.10">
    <property type="entry name" value="VSR Endonuclease"/>
    <property type="match status" value="1"/>
</dbReference>
<name>A0A921MU46_9MICO</name>
<dbReference type="EMBL" id="DYUE01000010">
    <property type="protein sequence ID" value="HJG90139.1"/>
    <property type="molecule type" value="Genomic_DNA"/>
</dbReference>
<dbReference type="SUPFAM" id="SSF52980">
    <property type="entry name" value="Restriction endonuclease-like"/>
    <property type="match status" value="1"/>
</dbReference>
<accession>A0A921MU46</accession>
<protein>
    <recommendedName>
        <fullName evidence="3">DUF559 domain-containing protein</fullName>
    </recommendedName>
</protein>
<reference evidence="1" key="2">
    <citation type="submission" date="2021-09" db="EMBL/GenBank/DDBJ databases">
        <authorList>
            <person name="Gilroy R."/>
        </authorList>
    </citation>
    <scope>NUCLEOTIDE SEQUENCE</scope>
    <source>
        <strain evidence="1">ChiGjej5B5-22894</strain>
    </source>
</reference>
<dbReference type="AlphaFoldDB" id="A0A921MU46"/>
<proteinExistence type="predicted"/>
<evidence type="ECO:0008006" key="3">
    <source>
        <dbReference type="Google" id="ProtNLM"/>
    </source>
</evidence>
<sequence>MPLKPHDLHRRTLYTRAALLERGMHRRDLASGAMRRVFPGWWARADAELSLEELARFFVTHIRPGAVLSHQTAAEILRVSLPRPLTVTGGSAVHCRGPEGTVASSGSLVVVHQVLEQPQVRYQGLPLVHPLFALQDIAPRMQALDLVVALDSLAADRFGARRRVRIAEMTELLEGMRGRGAPALRRALPHVRERSWSPMETKVRVQLLRHGYPEPALNHPVLEVATGIEYYIDLAYPEERIAIEYDSEDHRIDRKAWEHDINKNDVLHEDGWKVIRVTFADFLRPRQFFSRLDDALRRRRAIA</sequence>
<organism evidence="1 2">
    <name type="scientific">Brachybacterium massiliense</name>
    <dbReference type="NCBI Taxonomy" id="1755098"/>
    <lineage>
        <taxon>Bacteria</taxon>
        <taxon>Bacillati</taxon>
        <taxon>Actinomycetota</taxon>
        <taxon>Actinomycetes</taxon>
        <taxon>Micrococcales</taxon>
        <taxon>Dermabacteraceae</taxon>
        <taxon>Brachybacterium</taxon>
    </lineage>
</organism>
<gene>
    <name evidence="1" type="ORF">K8V81_00300</name>
</gene>
<dbReference type="Proteomes" id="UP000742460">
    <property type="component" value="Unassembled WGS sequence"/>
</dbReference>
<evidence type="ECO:0000313" key="1">
    <source>
        <dbReference type="EMBL" id="HJG90139.1"/>
    </source>
</evidence>